<dbReference type="InterPro" id="IPR036271">
    <property type="entry name" value="Tet_transcr_reg_TetR-rel_C_sf"/>
</dbReference>
<evidence type="ECO:0000313" key="7">
    <source>
        <dbReference type="Proteomes" id="UP000721844"/>
    </source>
</evidence>
<proteinExistence type="predicted"/>
<dbReference type="PANTHER" id="PTHR47506">
    <property type="entry name" value="TRANSCRIPTIONAL REGULATORY PROTEIN"/>
    <property type="match status" value="1"/>
</dbReference>
<dbReference type="Pfam" id="PF00440">
    <property type="entry name" value="TetR_N"/>
    <property type="match status" value="1"/>
</dbReference>
<evidence type="ECO:0000256" key="2">
    <source>
        <dbReference type="ARBA" id="ARBA00023125"/>
    </source>
</evidence>
<keyword evidence="1" id="KW-0805">Transcription regulation</keyword>
<protein>
    <submittedName>
        <fullName evidence="6">TetR/AcrR family transcriptional regulator</fullName>
    </submittedName>
</protein>
<dbReference type="Pfam" id="PF16925">
    <property type="entry name" value="TetR_C_13"/>
    <property type="match status" value="1"/>
</dbReference>
<accession>A0A964E2A7</accession>
<dbReference type="Gene3D" id="1.10.357.10">
    <property type="entry name" value="Tetracycline Repressor, domain 2"/>
    <property type="match status" value="1"/>
</dbReference>
<dbReference type="InterPro" id="IPR011075">
    <property type="entry name" value="TetR_C"/>
</dbReference>
<evidence type="ECO:0000259" key="5">
    <source>
        <dbReference type="Pfam" id="PF16925"/>
    </source>
</evidence>
<evidence type="ECO:0000256" key="3">
    <source>
        <dbReference type="ARBA" id="ARBA00023163"/>
    </source>
</evidence>
<dbReference type="GO" id="GO:0003677">
    <property type="term" value="F:DNA binding"/>
    <property type="evidence" value="ECO:0007669"/>
    <property type="project" value="UniProtKB-KW"/>
</dbReference>
<comment type="caution">
    <text evidence="6">The sequence shown here is derived from an EMBL/GenBank/DDBJ whole genome shotgun (WGS) entry which is preliminary data.</text>
</comment>
<name>A0A964E2A7_9PROT</name>
<sequence length="181" mass="18899">MNLFWAQGYEGASLEQLRRAMGGLSSASFYAAFGSKEALFREVLDLYLGTHGQVLNALRDETLSPRARIELALRRSACMQSDASHPPGCMITLAATIGSADCTAIQALTARERAANRQAIRACVEEAVAAGALRAETDVAGLAAVFDGLLLGLSLQARDGVPGSAMDAGITAVLAAWDKAA</sequence>
<reference evidence="6 7" key="1">
    <citation type="journal article" date="2021" name="Microorganisms">
        <title>Acidisoma silvae sp. nov. and Acidisomacellulosilytica sp. nov., Two Acidophilic Bacteria Isolated from Decaying Wood, Hydrolyzing Cellulose and Producing Poly-3-hydroxybutyrate.</title>
        <authorList>
            <person name="Mieszkin S."/>
            <person name="Pouder E."/>
            <person name="Uroz S."/>
            <person name="Simon-Colin C."/>
            <person name="Alain K."/>
        </authorList>
    </citation>
    <scope>NUCLEOTIDE SEQUENCE [LARGE SCALE GENOMIC DNA]</scope>
    <source>
        <strain evidence="6 7">HW T5.17</strain>
    </source>
</reference>
<evidence type="ECO:0000313" key="6">
    <source>
        <dbReference type="EMBL" id="MCB8879226.1"/>
    </source>
</evidence>
<dbReference type="RefSeq" id="WP_227306068.1">
    <property type="nucleotide sequence ID" value="NZ_JAESVA010000001.1"/>
</dbReference>
<dbReference type="InterPro" id="IPR009057">
    <property type="entry name" value="Homeodomain-like_sf"/>
</dbReference>
<keyword evidence="2" id="KW-0238">DNA-binding</keyword>
<feature type="domain" description="HTH tetR-type" evidence="4">
    <location>
        <begin position="1"/>
        <end position="43"/>
    </location>
</feature>
<dbReference type="InterPro" id="IPR001647">
    <property type="entry name" value="HTH_TetR"/>
</dbReference>
<organism evidence="6 7">
    <name type="scientific">Acidisoma cellulosilyticum</name>
    <dbReference type="NCBI Taxonomy" id="2802395"/>
    <lineage>
        <taxon>Bacteria</taxon>
        <taxon>Pseudomonadati</taxon>
        <taxon>Pseudomonadota</taxon>
        <taxon>Alphaproteobacteria</taxon>
        <taxon>Acetobacterales</taxon>
        <taxon>Acidocellaceae</taxon>
        <taxon>Acidisoma</taxon>
    </lineage>
</organism>
<evidence type="ECO:0000259" key="4">
    <source>
        <dbReference type="Pfam" id="PF00440"/>
    </source>
</evidence>
<dbReference type="Gene3D" id="1.10.10.60">
    <property type="entry name" value="Homeodomain-like"/>
    <property type="match status" value="1"/>
</dbReference>
<evidence type="ECO:0000256" key="1">
    <source>
        <dbReference type="ARBA" id="ARBA00023015"/>
    </source>
</evidence>
<dbReference type="SUPFAM" id="SSF48498">
    <property type="entry name" value="Tetracyclin repressor-like, C-terminal domain"/>
    <property type="match status" value="1"/>
</dbReference>
<dbReference type="Proteomes" id="UP000721844">
    <property type="component" value="Unassembled WGS sequence"/>
</dbReference>
<dbReference type="EMBL" id="JAESVA010000001">
    <property type="protein sequence ID" value="MCB8879226.1"/>
    <property type="molecule type" value="Genomic_DNA"/>
</dbReference>
<dbReference type="PANTHER" id="PTHR47506:SF1">
    <property type="entry name" value="HTH-TYPE TRANSCRIPTIONAL REGULATOR YJDC"/>
    <property type="match status" value="1"/>
</dbReference>
<dbReference type="AlphaFoldDB" id="A0A964E2A7"/>
<keyword evidence="3" id="KW-0804">Transcription</keyword>
<feature type="domain" description="Tetracyclin repressor-like C-terminal" evidence="5">
    <location>
        <begin position="80"/>
        <end position="158"/>
    </location>
</feature>
<dbReference type="SUPFAM" id="SSF46689">
    <property type="entry name" value="Homeodomain-like"/>
    <property type="match status" value="1"/>
</dbReference>
<keyword evidence="7" id="KW-1185">Reference proteome</keyword>
<gene>
    <name evidence="6" type="ORF">ACELLULO517_03185</name>
</gene>